<sequence length="442" mass="46629">MTTNMNTLIVGLGSTGLSVARHLTARGESFCVADSRETPPGAEALRVLAPEVSLHCGRFDPELFAGFDRLVVSPGVSVQEPAVRAAVAAGARVEGDIELFAQAATAPVVAITGSNGKSTVTTLLGEMARATGRRVAVGGNLGPPALDLLSDPEPDLYVLELSSFQLETTHSLACAAAVVLNVSADHLDRYHDLDDYARAKARIYQRARAAVINRDDPVVSAMHPEVTPVSFGLDAPEKGQFGLHVRSGVQWLSRGEQTLVAESTLRLAGSHNIANALAALALADAIGLPLETSIVALGDFTGLPHRCQWLTTFRGVNWYNDSKGTNLGSTLAALTGLPGRVVLIAGGQGKGQDFTPLRQVAQQKARAVVLLGQDAGVIEQALGGVVPVVRARDLNQAVDEAARLARRKDSVLLSPACASFDMFRGYEHRGEVFEAAVRRLVS</sequence>
<dbReference type="KEGG" id="hhc:M911_02685"/>
<dbReference type="Gene3D" id="3.40.50.720">
    <property type="entry name" value="NAD(P)-binding Rossmann-like Domain"/>
    <property type="match status" value="1"/>
</dbReference>
<keyword evidence="6 7" id="KW-0067">ATP-binding</keyword>
<evidence type="ECO:0000256" key="4">
    <source>
        <dbReference type="ARBA" id="ARBA00022598"/>
    </source>
</evidence>
<comment type="pathway">
    <text evidence="2 7 8">Cell wall biogenesis; peptidoglycan biosynthesis.</text>
</comment>
<evidence type="ECO:0000259" key="10">
    <source>
        <dbReference type="Pfam" id="PF08245"/>
    </source>
</evidence>
<dbReference type="GO" id="GO:0005524">
    <property type="term" value="F:ATP binding"/>
    <property type="evidence" value="ECO:0007669"/>
    <property type="project" value="UniProtKB-UniRule"/>
</dbReference>
<dbReference type="InterPro" id="IPR036615">
    <property type="entry name" value="Mur_ligase_C_dom_sf"/>
</dbReference>
<dbReference type="EC" id="6.3.2.9" evidence="7 8"/>
<dbReference type="SUPFAM" id="SSF53244">
    <property type="entry name" value="MurD-like peptide ligases, peptide-binding domain"/>
    <property type="match status" value="1"/>
</dbReference>
<dbReference type="NCBIfam" id="TIGR01087">
    <property type="entry name" value="murD"/>
    <property type="match status" value="1"/>
</dbReference>
<dbReference type="UniPathway" id="UPA00219"/>
<dbReference type="GO" id="GO:0008764">
    <property type="term" value="F:UDP-N-acetylmuramoylalanine-D-glutamate ligase activity"/>
    <property type="evidence" value="ECO:0007669"/>
    <property type="project" value="UniProtKB-UniRule"/>
</dbReference>
<gene>
    <name evidence="7 11" type="primary">murD</name>
    <name evidence="11" type="ORF">M911_02685</name>
</gene>
<dbReference type="GO" id="GO:0005737">
    <property type="term" value="C:cytoplasm"/>
    <property type="evidence" value="ECO:0007669"/>
    <property type="project" value="UniProtKB-SubCell"/>
</dbReference>
<evidence type="ECO:0000256" key="6">
    <source>
        <dbReference type="ARBA" id="ARBA00022840"/>
    </source>
</evidence>
<dbReference type="GO" id="GO:0009252">
    <property type="term" value="P:peptidoglycan biosynthetic process"/>
    <property type="evidence" value="ECO:0007669"/>
    <property type="project" value="UniProtKB-UniRule"/>
</dbReference>
<comment type="catalytic activity">
    <reaction evidence="7 8">
        <text>UDP-N-acetyl-alpha-D-muramoyl-L-alanine + D-glutamate + ATP = UDP-N-acetyl-alpha-D-muramoyl-L-alanyl-D-glutamate + ADP + phosphate + H(+)</text>
        <dbReference type="Rhea" id="RHEA:16429"/>
        <dbReference type="ChEBI" id="CHEBI:15378"/>
        <dbReference type="ChEBI" id="CHEBI:29986"/>
        <dbReference type="ChEBI" id="CHEBI:30616"/>
        <dbReference type="ChEBI" id="CHEBI:43474"/>
        <dbReference type="ChEBI" id="CHEBI:83898"/>
        <dbReference type="ChEBI" id="CHEBI:83900"/>
        <dbReference type="ChEBI" id="CHEBI:456216"/>
        <dbReference type="EC" id="6.3.2.9"/>
    </reaction>
</comment>
<protein>
    <recommendedName>
        <fullName evidence="7 8">UDP-N-acetylmuramoylalanine--D-glutamate ligase</fullName>
        <ecNumber evidence="7 8">6.3.2.9</ecNumber>
    </recommendedName>
    <alternativeName>
        <fullName evidence="7">D-glutamic acid-adding enzyme</fullName>
    </alternativeName>
    <alternativeName>
        <fullName evidence="7">UDP-N-acetylmuramoyl-L-alanyl-D-glutamate synthetase</fullName>
    </alternativeName>
</protein>
<comment type="similarity">
    <text evidence="7">Belongs to the MurCDEF family.</text>
</comment>
<dbReference type="PANTHER" id="PTHR43692:SF1">
    <property type="entry name" value="UDP-N-ACETYLMURAMOYLALANINE--D-GLUTAMATE LIGASE"/>
    <property type="match status" value="1"/>
</dbReference>
<dbReference type="PANTHER" id="PTHR43692">
    <property type="entry name" value="UDP-N-ACETYLMURAMOYLALANINE--D-GLUTAMATE LIGASE"/>
    <property type="match status" value="1"/>
</dbReference>
<dbReference type="HOGENOM" id="CLU_032540_1_0_6"/>
<comment type="function">
    <text evidence="7 8">Cell wall formation. Catalyzes the addition of glutamate to the nucleotide precursor UDP-N-acetylmuramoyl-L-alanine (UMA).</text>
</comment>
<organism evidence="11 12">
    <name type="scientific">Ectothiorhodospira haloalkaliphila</name>
    <dbReference type="NCBI Taxonomy" id="421628"/>
    <lineage>
        <taxon>Bacteria</taxon>
        <taxon>Pseudomonadati</taxon>
        <taxon>Pseudomonadota</taxon>
        <taxon>Gammaproteobacteria</taxon>
        <taxon>Chromatiales</taxon>
        <taxon>Ectothiorhodospiraceae</taxon>
        <taxon>Ectothiorhodospira</taxon>
    </lineage>
</organism>
<evidence type="ECO:0000313" key="12">
    <source>
        <dbReference type="Proteomes" id="UP000019442"/>
    </source>
</evidence>
<name>W8KRR6_9GAMM</name>
<dbReference type="InterPro" id="IPR013221">
    <property type="entry name" value="Mur_ligase_cen"/>
</dbReference>
<evidence type="ECO:0000256" key="5">
    <source>
        <dbReference type="ARBA" id="ARBA00022741"/>
    </source>
</evidence>
<dbReference type="GO" id="GO:0051301">
    <property type="term" value="P:cell division"/>
    <property type="evidence" value="ECO:0007669"/>
    <property type="project" value="UniProtKB-KW"/>
</dbReference>
<keyword evidence="7 8" id="KW-0573">Peptidoglycan synthesis</keyword>
<dbReference type="PATRIC" id="fig|1354791.3.peg.927"/>
<keyword evidence="7 8" id="KW-0132">Cell division</keyword>
<evidence type="ECO:0000313" key="11">
    <source>
        <dbReference type="EMBL" id="AHK78256.1"/>
    </source>
</evidence>
<dbReference type="HAMAP" id="MF_00639">
    <property type="entry name" value="MurD"/>
    <property type="match status" value="1"/>
</dbReference>
<dbReference type="EMBL" id="CP007268">
    <property type="protein sequence ID" value="AHK78256.1"/>
    <property type="molecule type" value="Genomic_DNA"/>
</dbReference>
<dbReference type="GO" id="GO:0008360">
    <property type="term" value="P:regulation of cell shape"/>
    <property type="evidence" value="ECO:0007669"/>
    <property type="project" value="UniProtKB-KW"/>
</dbReference>
<evidence type="ECO:0000256" key="1">
    <source>
        <dbReference type="ARBA" id="ARBA00004496"/>
    </source>
</evidence>
<dbReference type="AlphaFoldDB" id="W8KRR6"/>
<keyword evidence="7 8" id="KW-0961">Cell wall biogenesis/degradation</keyword>
<dbReference type="Pfam" id="PF21799">
    <property type="entry name" value="MurD-like_N"/>
    <property type="match status" value="1"/>
</dbReference>
<dbReference type="InterPro" id="IPR004101">
    <property type="entry name" value="Mur_ligase_C"/>
</dbReference>
<dbReference type="InterPro" id="IPR036565">
    <property type="entry name" value="Mur-like_cat_sf"/>
</dbReference>
<dbReference type="InterPro" id="IPR005762">
    <property type="entry name" value="MurD"/>
</dbReference>
<evidence type="ECO:0000259" key="9">
    <source>
        <dbReference type="Pfam" id="PF02875"/>
    </source>
</evidence>
<dbReference type="GO" id="GO:0071555">
    <property type="term" value="P:cell wall organization"/>
    <property type="evidence" value="ECO:0007669"/>
    <property type="project" value="UniProtKB-KW"/>
</dbReference>
<accession>W8KRR6</accession>
<evidence type="ECO:0000256" key="3">
    <source>
        <dbReference type="ARBA" id="ARBA00022490"/>
    </source>
</evidence>
<evidence type="ECO:0000256" key="2">
    <source>
        <dbReference type="ARBA" id="ARBA00004752"/>
    </source>
</evidence>
<keyword evidence="5 7" id="KW-0547">Nucleotide-binding</keyword>
<dbReference type="SUPFAM" id="SSF51984">
    <property type="entry name" value="MurCD N-terminal domain"/>
    <property type="match status" value="1"/>
</dbReference>
<keyword evidence="3 7" id="KW-0963">Cytoplasm</keyword>
<dbReference type="SUPFAM" id="SSF53623">
    <property type="entry name" value="MurD-like peptide ligases, catalytic domain"/>
    <property type="match status" value="1"/>
</dbReference>
<dbReference type="Pfam" id="PF02875">
    <property type="entry name" value="Mur_ligase_C"/>
    <property type="match status" value="1"/>
</dbReference>
<feature type="domain" description="Mur ligase C-terminal" evidence="9">
    <location>
        <begin position="305"/>
        <end position="417"/>
    </location>
</feature>
<dbReference type="Gene3D" id="3.40.1190.10">
    <property type="entry name" value="Mur-like, catalytic domain"/>
    <property type="match status" value="1"/>
</dbReference>
<dbReference type="Gene3D" id="3.90.190.20">
    <property type="entry name" value="Mur ligase, C-terminal domain"/>
    <property type="match status" value="1"/>
</dbReference>
<keyword evidence="7 8" id="KW-0131">Cell cycle</keyword>
<comment type="subcellular location">
    <subcellularLocation>
        <location evidence="1 7 8">Cytoplasm</location>
    </subcellularLocation>
</comment>
<feature type="binding site" evidence="7">
    <location>
        <begin position="113"/>
        <end position="119"/>
    </location>
    <ligand>
        <name>ATP</name>
        <dbReference type="ChEBI" id="CHEBI:30616"/>
    </ligand>
</feature>
<evidence type="ECO:0000256" key="7">
    <source>
        <dbReference type="HAMAP-Rule" id="MF_00639"/>
    </source>
</evidence>
<reference evidence="11 12" key="1">
    <citation type="journal article" date="2014" name="J Genomics">
        <title>Draft Genome Sequence of the Extremely Halophilic Phototrophic Purple Sulfur Bacterium Halorhodospira halochloris.</title>
        <authorList>
            <person name="Singh K.S."/>
            <person name="Kirksey J."/>
            <person name="Hoff W.D."/>
            <person name="Deole R."/>
        </authorList>
    </citation>
    <scope>NUCLEOTIDE SEQUENCE [LARGE SCALE GENOMIC DNA]</scope>
    <source>
        <strain evidence="11 12">A</strain>
    </source>
</reference>
<feature type="domain" description="Mur ligase central" evidence="10">
    <location>
        <begin position="111"/>
        <end position="283"/>
    </location>
</feature>
<keyword evidence="7 8" id="KW-0133">Cell shape</keyword>
<dbReference type="Proteomes" id="UP000019442">
    <property type="component" value="Chromosome"/>
</dbReference>
<keyword evidence="12" id="KW-1185">Reference proteome</keyword>
<reference evidence="12" key="2">
    <citation type="submission" date="2014-02" db="EMBL/GenBank/DDBJ databases">
        <title>Draft Genome Sequence of extremely halophilic bacteria Halorhodospira halochloris.</title>
        <authorList>
            <person name="Singh K.S."/>
        </authorList>
    </citation>
    <scope>NUCLEOTIDE SEQUENCE [LARGE SCALE GENOMIC DNA]</scope>
    <source>
        <strain evidence="12">A</strain>
    </source>
</reference>
<evidence type="ECO:0000256" key="8">
    <source>
        <dbReference type="RuleBase" id="RU003664"/>
    </source>
</evidence>
<dbReference type="Pfam" id="PF08245">
    <property type="entry name" value="Mur_ligase_M"/>
    <property type="match status" value="1"/>
</dbReference>
<keyword evidence="4 7" id="KW-0436">Ligase</keyword>
<proteinExistence type="inferred from homology"/>